<organism evidence="3 4">
    <name type="scientific">Salipaludibacillus aurantiacus</name>
    <dbReference type="NCBI Taxonomy" id="1601833"/>
    <lineage>
        <taxon>Bacteria</taxon>
        <taxon>Bacillati</taxon>
        <taxon>Bacillota</taxon>
        <taxon>Bacilli</taxon>
        <taxon>Bacillales</taxon>
        <taxon>Bacillaceae</taxon>
    </lineage>
</organism>
<dbReference type="Pfam" id="PF12840">
    <property type="entry name" value="HTH_20"/>
    <property type="match status" value="1"/>
</dbReference>
<sequence>MKQSKGDVILHPIRIKILKALARKPMTVQEMIDCLQNIPQATLYRHLKVLRNHQIVEVEEEKQVRGTLEKRYTLNGKNAHMSGEEAKNITKEEHSRYFMMYAALIIKQLEEYLDGDIDIEKDGFGYTQIDLQLNEEDNLKFLEEYRELVEKYCRLSSDGARKRTLSTIMIPEKNIKGSEENE</sequence>
<dbReference type="NCBIfam" id="NF005061">
    <property type="entry name" value="PRK06474.1"/>
    <property type="match status" value="1"/>
</dbReference>
<dbReference type="CDD" id="cd00090">
    <property type="entry name" value="HTH_ARSR"/>
    <property type="match status" value="1"/>
</dbReference>
<dbReference type="RefSeq" id="WP_177174409.1">
    <property type="nucleotide sequence ID" value="NZ_FOGT01000017.1"/>
</dbReference>
<accession>A0A1H9WHW3</accession>
<name>A0A1H9WHW3_9BACI</name>
<protein>
    <submittedName>
        <fullName evidence="3">Helix-turn-helix domain-containing protein</fullName>
    </submittedName>
</protein>
<feature type="domain" description="HTH arsR-type" evidence="2">
    <location>
        <begin position="4"/>
        <end position="87"/>
    </location>
</feature>
<keyword evidence="1" id="KW-0238">DNA-binding</keyword>
<dbReference type="InterPro" id="IPR001845">
    <property type="entry name" value="HTH_ArsR_DNA-bd_dom"/>
</dbReference>
<evidence type="ECO:0000259" key="2">
    <source>
        <dbReference type="SMART" id="SM00418"/>
    </source>
</evidence>
<proteinExistence type="predicted"/>
<dbReference type="GO" id="GO:0003677">
    <property type="term" value="F:DNA binding"/>
    <property type="evidence" value="ECO:0007669"/>
    <property type="project" value="UniProtKB-KW"/>
</dbReference>
<dbReference type="GO" id="GO:0003700">
    <property type="term" value="F:DNA-binding transcription factor activity"/>
    <property type="evidence" value="ECO:0007669"/>
    <property type="project" value="InterPro"/>
</dbReference>
<evidence type="ECO:0000313" key="4">
    <source>
        <dbReference type="Proteomes" id="UP000198571"/>
    </source>
</evidence>
<dbReference type="STRING" id="1601833.SAMN05518684_11720"/>
<dbReference type="InterPro" id="IPR011991">
    <property type="entry name" value="ArsR-like_HTH"/>
</dbReference>
<dbReference type="Gene3D" id="6.10.140.2180">
    <property type="match status" value="1"/>
</dbReference>
<dbReference type="SMART" id="SM00418">
    <property type="entry name" value="HTH_ARSR"/>
    <property type="match status" value="1"/>
</dbReference>
<dbReference type="InterPro" id="IPR036390">
    <property type="entry name" value="WH_DNA-bd_sf"/>
</dbReference>
<reference evidence="4" key="1">
    <citation type="submission" date="2016-10" db="EMBL/GenBank/DDBJ databases">
        <authorList>
            <person name="Varghese N."/>
            <person name="Submissions S."/>
        </authorList>
    </citation>
    <scope>NUCLEOTIDE SEQUENCE [LARGE SCALE GENOMIC DNA]</scope>
    <source>
        <strain evidence="4">S9</strain>
    </source>
</reference>
<gene>
    <name evidence="3" type="ORF">SAMN05518684_11720</name>
</gene>
<dbReference type="AlphaFoldDB" id="A0A1H9WHW3"/>
<keyword evidence="4" id="KW-1185">Reference proteome</keyword>
<dbReference type="InterPro" id="IPR036388">
    <property type="entry name" value="WH-like_DNA-bd_sf"/>
</dbReference>
<evidence type="ECO:0000313" key="3">
    <source>
        <dbReference type="EMBL" id="SES33411.1"/>
    </source>
</evidence>
<dbReference type="Gene3D" id="1.10.10.10">
    <property type="entry name" value="Winged helix-like DNA-binding domain superfamily/Winged helix DNA-binding domain"/>
    <property type="match status" value="1"/>
</dbReference>
<dbReference type="Proteomes" id="UP000198571">
    <property type="component" value="Unassembled WGS sequence"/>
</dbReference>
<dbReference type="SUPFAM" id="SSF46785">
    <property type="entry name" value="Winged helix' DNA-binding domain"/>
    <property type="match status" value="1"/>
</dbReference>
<evidence type="ECO:0000256" key="1">
    <source>
        <dbReference type="ARBA" id="ARBA00023125"/>
    </source>
</evidence>
<dbReference type="EMBL" id="FOGT01000017">
    <property type="protein sequence ID" value="SES33411.1"/>
    <property type="molecule type" value="Genomic_DNA"/>
</dbReference>